<proteinExistence type="predicted"/>
<gene>
    <name evidence="2" type="ORF">AVDCRST_MAG59-1685</name>
</gene>
<sequence length="31" mass="3095">MSRADGLELAAEPGPPDGGELEAVGCLARRG</sequence>
<evidence type="ECO:0000313" key="2">
    <source>
        <dbReference type="EMBL" id="CAA9550461.1"/>
    </source>
</evidence>
<dbReference type="EMBL" id="CADCWF010000106">
    <property type="protein sequence ID" value="CAA9550461.1"/>
    <property type="molecule type" value="Genomic_DNA"/>
</dbReference>
<feature type="region of interest" description="Disordered" evidence="1">
    <location>
        <begin position="1"/>
        <end position="31"/>
    </location>
</feature>
<organism evidence="2">
    <name type="scientific">uncultured Thermomicrobiales bacterium</name>
    <dbReference type="NCBI Taxonomy" id="1645740"/>
    <lineage>
        <taxon>Bacteria</taxon>
        <taxon>Pseudomonadati</taxon>
        <taxon>Thermomicrobiota</taxon>
        <taxon>Thermomicrobia</taxon>
        <taxon>Thermomicrobiales</taxon>
        <taxon>environmental samples</taxon>
    </lineage>
</organism>
<accession>A0A6J4UGY0</accession>
<dbReference type="AlphaFoldDB" id="A0A6J4UGY0"/>
<name>A0A6J4UGY0_9BACT</name>
<evidence type="ECO:0000256" key="1">
    <source>
        <dbReference type="SAM" id="MobiDB-lite"/>
    </source>
</evidence>
<protein>
    <submittedName>
        <fullName evidence="2">Uncharacterized protein</fullName>
    </submittedName>
</protein>
<reference evidence="2" key="1">
    <citation type="submission" date="2020-02" db="EMBL/GenBank/DDBJ databases">
        <authorList>
            <person name="Meier V. D."/>
        </authorList>
    </citation>
    <scope>NUCLEOTIDE SEQUENCE</scope>
    <source>
        <strain evidence="2">AVDCRST_MAG59</strain>
    </source>
</reference>